<dbReference type="EMBL" id="WTVP01000021">
    <property type="protein sequence ID" value="NMG15741.1"/>
    <property type="molecule type" value="Genomic_DNA"/>
</dbReference>
<protein>
    <submittedName>
        <fullName evidence="1">DUF3577 domain-containing protein</fullName>
    </submittedName>
</protein>
<reference evidence="1 2" key="1">
    <citation type="submission" date="2019-12" db="EMBL/GenBank/DDBJ databases">
        <title>Comparative genomics gives insights into the taxonomy of the Azoarcus-Aromatoleum group and reveals separate origins of nif in the plant-associated Azoarcus and non-plant-associated Aromatoleum sub-groups.</title>
        <authorList>
            <person name="Lafos M."/>
            <person name="Maluk M."/>
            <person name="Batista M."/>
            <person name="Junghare M."/>
            <person name="Carmona M."/>
            <person name="Faoro H."/>
            <person name="Cruz L.M."/>
            <person name="Battistoni F."/>
            <person name="De Souza E."/>
            <person name="Pedrosa F."/>
            <person name="Chen W.-M."/>
            <person name="Poole P.S."/>
            <person name="Dixon R.A."/>
            <person name="James E.K."/>
        </authorList>
    </citation>
    <scope>NUCLEOTIDE SEQUENCE [LARGE SCALE GENOMIC DNA]</scope>
    <source>
        <strain evidence="1 2">PbN1</strain>
    </source>
</reference>
<dbReference type="InterPro" id="IPR021960">
    <property type="entry name" value="DUF3577"/>
</dbReference>
<dbReference type="RefSeq" id="WP_169202377.1">
    <property type="nucleotide sequence ID" value="NZ_CP059467.1"/>
</dbReference>
<gene>
    <name evidence="1" type="ORF">GPA24_09315</name>
</gene>
<name>A0ABX1NUQ5_9RHOO</name>
<keyword evidence="2" id="KW-1185">Reference proteome</keyword>
<accession>A0ABX1NUQ5</accession>
<comment type="caution">
    <text evidence="1">The sequence shown here is derived from an EMBL/GenBank/DDBJ whole genome shotgun (WGS) entry which is preliminary data.</text>
</comment>
<dbReference type="Proteomes" id="UP000633943">
    <property type="component" value="Unassembled WGS sequence"/>
</dbReference>
<dbReference type="Pfam" id="PF12101">
    <property type="entry name" value="DUF3577"/>
    <property type="match status" value="1"/>
</dbReference>
<organism evidence="1 2">
    <name type="scientific">Aromatoleum bremense</name>
    <dbReference type="NCBI Taxonomy" id="76115"/>
    <lineage>
        <taxon>Bacteria</taxon>
        <taxon>Pseudomonadati</taxon>
        <taxon>Pseudomonadota</taxon>
        <taxon>Betaproteobacteria</taxon>
        <taxon>Rhodocyclales</taxon>
        <taxon>Rhodocyclaceae</taxon>
        <taxon>Aromatoleum</taxon>
    </lineage>
</organism>
<proteinExistence type="predicted"/>
<sequence>MSDQAHSNTAAPEKEYFDLHTQGCGYLSRIRWVNPRNGGGRQGKPFLACAINALHGDTTDPGYSYFDVRVTDDACVDLVQSLQEDVDAGRKVFVAFKIGDIYPHSYTTEVKDKTSGQVTQEPRAIIKGRLFLVSHVKVDGETKYERPQQPIEPRSGTHG</sequence>
<evidence type="ECO:0000313" key="2">
    <source>
        <dbReference type="Proteomes" id="UP000633943"/>
    </source>
</evidence>
<evidence type="ECO:0000313" key="1">
    <source>
        <dbReference type="EMBL" id="NMG15741.1"/>
    </source>
</evidence>